<gene>
    <name evidence="2" type="ORF">DJ019_09750</name>
</gene>
<evidence type="ECO:0000313" key="2">
    <source>
        <dbReference type="EMBL" id="RAK66514.1"/>
    </source>
</evidence>
<feature type="region of interest" description="Disordered" evidence="1">
    <location>
        <begin position="34"/>
        <end position="72"/>
    </location>
</feature>
<dbReference type="AlphaFoldDB" id="A0A328BKP6"/>
<keyword evidence="3" id="KW-1185">Reference proteome</keyword>
<evidence type="ECO:0000313" key="3">
    <source>
        <dbReference type="Proteomes" id="UP000249524"/>
    </source>
</evidence>
<feature type="compositionally biased region" description="Basic and acidic residues" evidence="1">
    <location>
        <begin position="43"/>
        <end position="55"/>
    </location>
</feature>
<proteinExistence type="predicted"/>
<name>A0A328BKP6_9CAUL</name>
<dbReference type="EMBL" id="QFYS01000003">
    <property type="protein sequence ID" value="RAK66514.1"/>
    <property type="molecule type" value="Genomic_DNA"/>
</dbReference>
<accession>A0A328BKP6</accession>
<dbReference type="Proteomes" id="UP000249524">
    <property type="component" value="Unassembled WGS sequence"/>
</dbReference>
<sequence>MVAAVVVHSSVAAFSHFGVTLDAPKADARPAAVAEPRVVARSPRREVEQRAEKAKASAGECPETPKLRALKA</sequence>
<reference evidence="2 3" key="1">
    <citation type="submission" date="2018-05" db="EMBL/GenBank/DDBJ databases">
        <authorList>
            <person name="Lanie J.A."/>
            <person name="Ng W.-L."/>
            <person name="Kazmierczak K.M."/>
            <person name="Andrzejewski T.M."/>
            <person name="Davidsen T.M."/>
            <person name="Wayne K.J."/>
            <person name="Tettelin H."/>
            <person name="Glass J.I."/>
            <person name="Rusch D."/>
            <person name="Podicherti R."/>
            <person name="Tsui H.-C.T."/>
            <person name="Winkler M.E."/>
        </authorList>
    </citation>
    <scope>NUCLEOTIDE SEQUENCE [LARGE SCALE GENOMIC DNA]</scope>
    <source>
        <strain evidence="2 3">BUT-10</strain>
    </source>
</reference>
<comment type="caution">
    <text evidence="2">The sequence shown here is derived from an EMBL/GenBank/DDBJ whole genome shotgun (WGS) entry which is preliminary data.</text>
</comment>
<evidence type="ECO:0000256" key="1">
    <source>
        <dbReference type="SAM" id="MobiDB-lite"/>
    </source>
</evidence>
<protein>
    <submittedName>
        <fullName evidence="2">Uncharacterized protein</fullName>
    </submittedName>
</protein>
<organism evidence="2 3">
    <name type="scientific">Phenylobacterium kunshanense</name>
    <dbReference type="NCBI Taxonomy" id="1445034"/>
    <lineage>
        <taxon>Bacteria</taxon>
        <taxon>Pseudomonadati</taxon>
        <taxon>Pseudomonadota</taxon>
        <taxon>Alphaproteobacteria</taxon>
        <taxon>Caulobacterales</taxon>
        <taxon>Caulobacteraceae</taxon>
        <taxon>Phenylobacterium</taxon>
    </lineage>
</organism>